<dbReference type="NCBIfam" id="TIGR02549">
    <property type="entry name" value="CRISPR_DxTHG"/>
    <property type="match status" value="1"/>
</dbReference>
<dbReference type="InterPro" id="IPR013443">
    <property type="entry name" value="CRISPR-assoc_prot_Csx16"/>
</dbReference>
<reference evidence="1 2" key="1">
    <citation type="submission" date="2018-04" db="EMBL/GenBank/DDBJ databases">
        <title>Complete genome sequence of Hydrogenophilus thermoluteolus TH-1.</title>
        <authorList>
            <person name="Arai H."/>
        </authorList>
    </citation>
    <scope>NUCLEOTIDE SEQUENCE [LARGE SCALE GENOMIC DNA]</scope>
    <source>
        <strain evidence="1 2">TH-1</strain>
    </source>
</reference>
<dbReference type="NCBIfam" id="TIGR02620">
    <property type="entry name" value="cas_VVA1548"/>
    <property type="match status" value="1"/>
</dbReference>
<dbReference type="Proteomes" id="UP000262004">
    <property type="component" value="Chromosome"/>
</dbReference>
<proteinExistence type="predicted"/>
<organism evidence="1 2">
    <name type="scientific">Hydrogenophilus thermoluteolus</name>
    <name type="common">Pseudomonas hydrogenothermophila</name>
    <dbReference type="NCBI Taxonomy" id="297"/>
    <lineage>
        <taxon>Bacteria</taxon>
        <taxon>Pseudomonadati</taxon>
        <taxon>Pseudomonadota</taxon>
        <taxon>Hydrogenophilia</taxon>
        <taxon>Hydrogenophilales</taxon>
        <taxon>Hydrogenophilaceae</taxon>
        <taxon>Hydrogenophilus</taxon>
    </lineage>
</organism>
<dbReference type="CDD" id="cd09732">
    <property type="entry name" value="Csx1_III-U"/>
    <property type="match status" value="1"/>
</dbReference>
<dbReference type="KEGG" id="htl:HPTL_0716"/>
<dbReference type="AlphaFoldDB" id="A0A2Z6DWY4"/>
<dbReference type="InterPro" id="IPR013383">
    <property type="entry name" value="CRISPR-assoc_prot_DxTHG_CS"/>
</dbReference>
<dbReference type="CDD" id="cd09743">
    <property type="entry name" value="Csx16_III-U"/>
    <property type="match status" value="1"/>
</dbReference>
<keyword evidence="2" id="KW-1185">Reference proteome</keyword>
<dbReference type="Pfam" id="PF09652">
    <property type="entry name" value="Cas_VVA1548"/>
    <property type="match status" value="1"/>
</dbReference>
<evidence type="ECO:0000313" key="2">
    <source>
        <dbReference type="Proteomes" id="UP000262004"/>
    </source>
</evidence>
<dbReference type="RefSeq" id="WP_197713766.1">
    <property type="nucleotide sequence ID" value="NZ_AP018558.1"/>
</dbReference>
<dbReference type="EMBL" id="AP018558">
    <property type="protein sequence ID" value="BBD76984.1"/>
    <property type="molecule type" value="Genomic_DNA"/>
</dbReference>
<sequence>MKLISFLGTGKYESVCYHWEGKRYESRFVAEALARLSNVTSAVILATEGAEQTHGQALADAFANAAIDCQFKRIRNGQSPDELWDNFSILTDLLDTEEPALLDITHGFRSQPFFAGAVVAFLRTIRNKTSSVRVVYGAFEARDANNQTPVWDLTPFVELLDITQNIHIFLQSGQAENLAAHIEELGRKLACEWARTKQGPRPKLDNFAKALREFSESLTTVRVGQILLSNGRKPSKAAQLLQAIDEAKADLTQHLPPVARVLDAMRAMVEPLTPERTDLTGDEGKALMASLARLYLSLGRYAETGIVLREGWVNLYATSQATCPGQSFDKQEREKAEKRMSLAGNTERELAGLRNDIEHAGFRQQPLPPQTIREKLQRFLDTFEQAQLATKPETSEGTIWFVSRHPGAVAWAARQGLKVDRQVAHLDPDEVQAGDTVIGTLPVHLAAQVCARKARYLHLSLDLPPEARGLELSADDLERYGARLEAYHIAQE</sequence>
<name>A0A2Z6DWY4_HYDTE</name>
<accession>A0A2Z6DWY4</accession>
<evidence type="ECO:0000313" key="1">
    <source>
        <dbReference type="EMBL" id="BBD76984.1"/>
    </source>
</evidence>
<protein>
    <submittedName>
        <fullName evidence="1">CRISPR-associated protein Csx16</fullName>
    </submittedName>
</protein>
<gene>
    <name evidence="1" type="ORF">HPTL_0716</name>
</gene>